<dbReference type="InterPro" id="IPR043129">
    <property type="entry name" value="ATPase_NBD"/>
</dbReference>
<organism evidence="2 3">
    <name type="scientific">Saccharophagus degradans</name>
    <dbReference type="NCBI Taxonomy" id="86304"/>
    <lineage>
        <taxon>Bacteria</taxon>
        <taxon>Pseudomonadati</taxon>
        <taxon>Pseudomonadota</taxon>
        <taxon>Gammaproteobacteria</taxon>
        <taxon>Cellvibrionales</taxon>
        <taxon>Cellvibrionaceae</taxon>
        <taxon>Saccharophagus</taxon>
    </lineage>
</organism>
<evidence type="ECO:0000313" key="3">
    <source>
        <dbReference type="Proteomes" id="UP001169760"/>
    </source>
</evidence>
<dbReference type="EMBL" id="JAUOPB010000012">
    <property type="protein sequence ID" value="MDO6423948.1"/>
    <property type="molecule type" value="Genomic_DNA"/>
</dbReference>
<protein>
    <recommendedName>
        <fullName evidence="1">Anhydro-N-acetylmuramic acid kinase</fullName>
        <ecNumber evidence="1">2.7.1.170</ecNumber>
    </recommendedName>
    <alternativeName>
        <fullName evidence="1">AnhMurNAc kinase</fullName>
    </alternativeName>
</protein>
<comment type="similarity">
    <text evidence="1">Belongs to the anhydro-N-acetylmuramic acid kinase family.</text>
</comment>
<proteinExistence type="inferred from homology"/>
<dbReference type="NCBIfam" id="NF007148">
    <property type="entry name" value="PRK09585.3-2"/>
    <property type="match status" value="1"/>
</dbReference>
<dbReference type="PANTHER" id="PTHR30605:SF0">
    <property type="entry name" value="ANHYDRO-N-ACETYLMURAMIC ACID KINASE"/>
    <property type="match status" value="1"/>
</dbReference>
<keyword evidence="1" id="KW-0547">Nucleotide-binding</keyword>
<dbReference type="CDD" id="cd24050">
    <property type="entry name" value="ASKHA_NBD_ANMK"/>
    <property type="match status" value="1"/>
</dbReference>
<accession>A0AAW7X8D9</accession>
<dbReference type="NCBIfam" id="NF007139">
    <property type="entry name" value="PRK09585.1-3"/>
    <property type="match status" value="1"/>
</dbReference>
<evidence type="ECO:0000313" key="2">
    <source>
        <dbReference type="EMBL" id="MDO6423948.1"/>
    </source>
</evidence>
<dbReference type="GO" id="GO:0016301">
    <property type="term" value="F:kinase activity"/>
    <property type="evidence" value="ECO:0007669"/>
    <property type="project" value="UniProtKB-KW"/>
</dbReference>
<feature type="binding site" evidence="1">
    <location>
        <begin position="12"/>
        <end position="19"/>
    </location>
    <ligand>
        <name>ATP</name>
        <dbReference type="ChEBI" id="CHEBI:30616"/>
    </ligand>
</feature>
<dbReference type="RefSeq" id="WP_303493470.1">
    <property type="nucleotide sequence ID" value="NZ_JAUOPB010000012.1"/>
</dbReference>
<comment type="pathway">
    <text evidence="1">Cell wall biogenesis; peptidoglycan recycling.</text>
</comment>
<evidence type="ECO:0000256" key="1">
    <source>
        <dbReference type="HAMAP-Rule" id="MF_01270"/>
    </source>
</evidence>
<dbReference type="GO" id="GO:0009254">
    <property type="term" value="P:peptidoglycan turnover"/>
    <property type="evidence" value="ECO:0007669"/>
    <property type="project" value="UniProtKB-UniRule"/>
</dbReference>
<keyword evidence="1 2" id="KW-0418">Kinase</keyword>
<keyword evidence="1" id="KW-0119">Carbohydrate metabolism</keyword>
<comment type="caution">
    <text evidence="2">The sequence shown here is derived from an EMBL/GenBank/DDBJ whole genome shotgun (WGS) entry which is preliminary data.</text>
</comment>
<sequence>MKPYLFVGVMSGTSADGIDVALVDFSQATPALVGSESHAYPNHIREQVLGLCTPANNEIDSLGQLDVELGKLYAHAVNSLLANTQTPAAQIQAIGCHGQTVRHRPLGSGYASPFSLQIGDPNTIAALTGIATVADFRRKDVALGGQGAPLVPAFHAAVFGSTTTDRCIANIGGIANITCLPANGHITGYDTGPGNALMDAWIEANQGTKYDAGGAWAQTGKLNQPLLDILLQHPYFAQPAPKSTGREDFNMAWLQACLNQTNLPLPPEDVQATLTELTAISLTEGVKQSCPNAELVICGGGAFNTVLLERIQHHYPQKPTVTSQQLGIAPTWVEAMAFAWLAMRRLENLPGNVPAVTGASREAVLGGVYTP</sequence>
<keyword evidence="1" id="KW-0067">ATP-binding</keyword>
<name>A0AAW7X8D9_9GAMM</name>
<reference evidence="2" key="1">
    <citation type="submission" date="2023-07" db="EMBL/GenBank/DDBJ databases">
        <title>Genome content predicts the carbon catabolic preferences of heterotrophic bacteria.</title>
        <authorList>
            <person name="Gralka M."/>
        </authorList>
    </citation>
    <scope>NUCLEOTIDE SEQUENCE</scope>
    <source>
        <strain evidence="2">I3M17_2</strain>
    </source>
</reference>
<dbReference type="Proteomes" id="UP001169760">
    <property type="component" value="Unassembled WGS sequence"/>
</dbReference>
<dbReference type="GO" id="GO:0005524">
    <property type="term" value="F:ATP binding"/>
    <property type="evidence" value="ECO:0007669"/>
    <property type="project" value="UniProtKB-UniRule"/>
</dbReference>
<comment type="function">
    <text evidence="1">Catalyzes the specific phosphorylation of 1,6-anhydro-N-acetylmuramic acid (anhMurNAc) with the simultaneous cleavage of the 1,6-anhydro ring, generating MurNAc-6-P. Is required for the utilization of anhMurNAc either imported from the medium or derived from its own cell wall murein, and thus plays a role in cell wall recycling.</text>
</comment>
<dbReference type="Gene3D" id="3.30.420.40">
    <property type="match status" value="2"/>
</dbReference>
<dbReference type="GO" id="GO:0006040">
    <property type="term" value="P:amino sugar metabolic process"/>
    <property type="evidence" value="ECO:0007669"/>
    <property type="project" value="InterPro"/>
</dbReference>
<dbReference type="AlphaFoldDB" id="A0AAW7X8D9"/>
<dbReference type="EC" id="2.7.1.170" evidence="1"/>
<dbReference type="PANTHER" id="PTHR30605">
    <property type="entry name" value="ANHYDRO-N-ACETYLMURAMIC ACID KINASE"/>
    <property type="match status" value="1"/>
</dbReference>
<dbReference type="Pfam" id="PF03702">
    <property type="entry name" value="AnmK"/>
    <property type="match status" value="1"/>
</dbReference>
<dbReference type="GO" id="GO:0097175">
    <property type="term" value="P:1,6-anhydro-N-acetyl-beta-muramic acid catabolic process"/>
    <property type="evidence" value="ECO:0007669"/>
    <property type="project" value="UniProtKB-UniRule"/>
</dbReference>
<comment type="pathway">
    <text evidence="1">Amino-sugar metabolism; 1,6-anhydro-N-acetylmuramate degradation.</text>
</comment>
<comment type="catalytic activity">
    <reaction evidence="1">
        <text>1,6-anhydro-N-acetyl-beta-muramate + ATP + H2O = N-acetyl-D-muramate 6-phosphate + ADP + H(+)</text>
        <dbReference type="Rhea" id="RHEA:24952"/>
        <dbReference type="ChEBI" id="CHEBI:15377"/>
        <dbReference type="ChEBI" id="CHEBI:15378"/>
        <dbReference type="ChEBI" id="CHEBI:30616"/>
        <dbReference type="ChEBI" id="CHEBI:58690"/>
        <dbReference type="ChEBI" id="CHEBI:58722"/>
        <dbReference type="ChEBI" id="CHEBI:456216"/>
        <dbReference type="EC" id="2.7.1.170"/>
    </reaction>
</comment>
<gene>
    <name evidence="1" type="primary">anmK</name>
    <name evidence="2" type="ORF">Q4521_15800</name>
</gene>
<dbReference type="GO" id="GO:0016773">
    <property type="term" value="F:phosphotransferase activity, alcohol group as acceptor"/>
    <property type="evidence" value="ECO:0007669"/>
    <property type="project" value="UniProtKB-UniRule"/>
</dbReference>
<dbReference type="InterPro" id="IPR005338">
    <property type="entry name" value="Anhydro_N_Ac-Mur_kinase"/>
</dbReference>
<dbReference type="HAMAP" id="MF_01270">
    <property type="entry name" value="AnhMurNAc_kinase"/>
    <property type="match status" value="1"/>
</dbReference>
<keyword evidence="1 2" id="KW-0808">Transferase</keyword>
<dbReference type="SUPFAM" id="SSF53067">
    <property type="entry name" value="Actin-like ATPase domain"/>
    <property type="match status" value="1"/>
</dbReference>